<keyword evidence="2" id="KW-1185">Reference proteome</keyword>
<proteinExistence type="predicted"/>
<accession>A0A1Q9EXV6</accession>
<evidence type="ECO:0000313" key="1">
    <source>
        <dbReference type="EMBL" id="OLQ12287.1"/>
    </source>
</evidence>
<protein>
    <submittedName>
        <fullName evidence="1">Uncharacterized protein</fullName>
    </submittedName>
</protein>
<sequence>MAAFWTGTFGDRALSYETFNLHPRLHLDVARKKGSFTLVEVTTKVPSYDGRSSWFTYADAIDDWCEITELDTETRCPIVNRSGHAQLGGVLGEVRDALENLIRLPDGSQGNGDDEV</sequence>
<organism evidence="1 2">
    <name type="scientific">Symbiodinium microadriaticum</name>
    <name type="common">Dinoflagellate</name>
    <name type="synonym">Zooxanthella microadriatica</name>
    <dbReference type="NCBI Taxonomy" id="2951"/>
    <lineage>
        <taxon>Eukaryota</taxon>
        <taxon>Sar</taxon>
        <taxon>Alveolata</taxon>
        <taxon>Dinophyceae</taxon>
        <taxon>Suessiales</taxon>
        <taxon>Symbiodiniaceae</taxon>
        <taxon>Symbiodinium</taxon>
    </lineage>
</organism>
<comment type="caution">
    <text evidence="1">The sequence shown here is derived from an EMBL/GenBank/DDBJ whole genome shotgun (WGS) entry which is preliminary data.</text>
</comment>
<dbReference type="Proteomes" id="UP000186817">
    <property type="component" value="Unassembled WGS sequence"/>
</dbReference>
<evidence type="ECO:0000313" key="2">
    <source>
        <dbReference type="Proteomes" id="UP000186817"/>
    </source>
</evidence>
<reference evidence="1 2" key="1">
    <citation type="submission" date="2016-02" db="EMBL/GenBank/DDBJ databases">
        <title>Genome analysis of coral dinoflagellate symbionts highlights evolutionary adaptations to a symbiotic lifestyle.</title>
        <authorList>
            <person name="Aranda M."/>
            <person name="Li Y."/>
            <person name="Liew Y.J."/>
            <person name="Baumgarten S."/>
            <person name="Simakov O."/>
            <person name="Wilson M."/>
            <person name="Piel J."/>
            <person name="Ashoor H."/>
            <person name="Bougouffa S."/>
            <person name="Bajic V.B."/>
            <person name="Ryu T."/>
            <person name="Ravasi T."/>
            <person name="Bayer T."/>
            <person name="Micklem G."/>
            <person name="Kim H."/>
            <person name="Bhak J."/>
            <person name="Lajeunesse T.C."/>
            <person name="Voolstra C.R."/>
        </authorList>
    </citation>
    <scope>NUCLEOTIDE SEQUENCE [LARGE SCALE GENOMIC DNA]</scope>
    <source>
        <strain evidence="1 2">CCMP2467</strain>
    </source>
</reference>
<dbReference type="AlphaFoldDB" id="A0A1Q9EXV6"/>
<gene>
    <name evidence="1" type="ORF">AK812_SmicGene3806</name>
</gene>
<dbReference type="EMBL" id="LSRX01000045">
    <property type="protein sequence ID" value="OLQ12287.1"/>
    <property type="molecule type" value="Genomic_DNA"/>
</dbReference>
<name>A0A1Q9EXV6_SYMMI</name>